<evidence type="ECO:0008006" key="3">
    <source>
        <dbReference type="Google" id="ProtNLM"/>
    </source>
</evidence>
<proteinExistence type="predicted"/>
<organism evidence="1 2">
    <name type="scientific">Candidatus Shapirobacteria bacterium CG_4_9_14_0_2_um_filter_39_11</name>
    <dbReference type="NCBI Taxonomy" id="1974478"/>
    <lineage>
        <taxon>Bacteria</taxon>
        <taxon>Candidatus Shapironibacteriota</taxon>
    </lineage>
</organism>
<evidence type="ECO:0000313" key="2">
    <source>
        <dbReference type="Proteomes" id="UP000229816"/>
    </source>
</evidence>
<gene>
    <name evidence="1" type="ORF">CO054_02225</name>
</gene>
<name>A0A2M8ESH3_9BACT</name>
<sequence>MADTKVGEVTHYYNKIGVAVIHVLAPIKVGDRIKISGHDNEFQQEVTSMQIEHQNIQKAKKGDDVGMKVDQPIKDGDGIYKVE</sequence>
<evidence type="ECO:0000313" key="1">
    <source>
        <dbReference type="EMBL" id="PJC28049.1"/>
    </source>
</evidence>
<dbReference type="Proteomes" id="UP000229816">
    <property type="component" value="Unassembled WGS sequence"/>
</dbReference>
<dbReference type="SUPFAM" id="SSF50447">
    <property type="entry name" value="Translation proteins"/>
    <property type="match status" value="1"/>
</dbReference>
<comment type="caution">
    <text evidence="1">The sequence shown here is derived from an EMBL/GenBank/DDBJ whole genome shotgun (WGS) entry which is preliminary data.</text>
</comment>
<dbReference type="Gene3D" id="2.40.30.10">
    <property type="entry name" value="Translation factors"/>
    <property type="match status" value="1"/>
</dbReference>
<protein>
    <recommendedName>
        <fullName evidence="3">Translation elongation factor-like protein</fullName>
    </recommendedName>
</protein>
<dbReference type="EMBL" id="PFSF01000046">
    <property type="protein sequence ID" value="PJC28049.1"/>
    <property type="molecule type" value="Genomic_DNA"/>
</dbReference>
<dbReference type="InterPro" id="IPR009000">
    <property type="entry name" value="Transl_B-barrel_sf"/>
</dbReference>
<accession>A0A2M8ESH3</accession>
<dbReference type="AlphaFoldDB" id="A0A2M8ESH3"/>
<reference evidence="2" key="1">
    <citation type="submission" date="2017-09" db="EMBL/GenBank/DDBJ databases">
        <title>Depth-based differentiation of microbial function through sediment-hosted aquifers and enrichment of novel symbionts in the deep terrestrial subsurface.</title>
        <authorList>
            <person name="Probst A.J."/>
            <person name="Ladd B."/>
            <person name="Jarett J.K."/>
            <person name="Geller-Mcgrath D.E."/>
            <person name="Sieber C.M.K."/>
            <person name="Emerson J.B."/>
            <person name="Anantharaman K."/>
            <person name="Thomas B.C."/>
            <person name="Malmstrom R."/>
            <person name="Stieglmeier M."/>
            <person name="Klingl A."/>
            <person name="Woyke T."/>
            <person name="Ryan C.M."/>
            <person name="Banfield J.F."/>
        </authorList>
    </citation>
    <scope>NUCLEOTIDE SEQUENCE [LARGE SCALE GENOMIC DNA]</scope>
</reference>